<dbReference type="Proteomes" id="UP000270296">
    <property type="component" value="Unassembled WGS sequence"/>
</dbReference>
<name>A0A183ISD2_9BILA</name>
<dbReference type="WBParaSite" id="SBAD_0000678301-mRNA-1">
    <property type="protein sequence ID" value="SBAD_0000678301-mRNA-1"/>
    <property type="gene ID" value="SBAD_0000678301"/>
</dbReference>
<sequence>MGDFSANVGGERAGEKFGGTVEQNEPEDRLVTMAETKHLYIDNSRFKEKTNKKCASIAPNTVTESEIDVALFNNRRNILGSSIGII</sequence>
<evidence type="ECO:0000313" key="4">
    <source>
        <dbReference type="WBParaSite" id="SBAD_0000678301-mRNA-1"/>
    </source>
</evidence>
<proteinExistence type="predicted"/>
<reference evidence="2 3" key="2">
    <citation type="submission" date="2018-11" db="EMBL/GenBank/DDBJ databases">
        <authorList>
            <consortium name="Pathogen Informatics"/>
        </authorList>
    </citation>
    <scope>NUCLEOTIDE SEQUENCE [LARGE SCALE GENOMIC DNA]</scope>
</reference>
<dbReference type="AlphaFoldDB" id="A0A183ISD2"/>
<evidence type="ECO:0000313" key="3">
    <source>
        <dbReference type="Proteomes" id="UP000270296"/>
    </source>
</evidence>
<dbReference type="EMBL" id="UZAM01009830">
    <property type="protein sequence ID" value="VDP10233.1"/>
    <property type="molecule type" value="Genomic_DNA"/>
</dbReference>
<dbReference type="OrthoDB" id="5842234at2759"/>
<protein>
    <submittedName>
        <fullName evidence="2 4">Uncharacterized protein</fullName>
    </submittedName>
</protein>
<feature type="region of interest" description="Disordered" evidence="1">
    <location>
        <begin position="1"/>
        <end position="27"/>
    </location>
</feature>
<evidence type="ECO:0000256" key="1">
    <source>
        <dbReference type="SAM" id="MobiDB-lite"/>
    </source>
</evidence>
<reference evidence="4" key="1">
    <citation type="submission" date="2016-06" db="UniProtKB">
        <authorList>
            <consortium name="WormBaseParasite"/>
        </authorList>
    </citation>
    <scope>IDENTIFICATION</scope>
</reference>
<accession>A0A183ISD2</accession>
<gene>
    <name evidence="2" type="ORF">SBAD_LOCUS6529</name>
</gene>
<organism evidence="4">
    <name type="scientific">Soboliphyme baturini</name>
    <dbReference type="NCBI Taxonomy" id="241478"/>
    <lineage>
        <taxon>Eukaryota</taxon>
        <taxon>Metazoa</taxon>
        <taxon>Ecdysozoa</taxon>
        <taxon>Nematoda</taxon>
        <taxon>Enoplea</taxon>
        <taxon>Dorylaimia</taxon>
        <taxon>Dioctophymatida</taxon>
        <taxon>Dioctophymatoidea</taxon>
        <taxon>Soboliphymatidae</taxon>
        <taxon>Soboliphyme</taxon>
    </lineage>
</organism>
<evidence type="ECO:0000313" key="2">
    <source>
        <dbReference type="EMBL" id="VDP10233.1"/>
    </source>
</evidence>
<keyword evidence="3" id="KW-1185">Reference proteome</keyword>